<keyword evidence="2" id="KW-1185">Reference proteome</keyword>
<gene>
    <name evidence="1" type="ORF">GCM10009838_32080</name>
</gene>
<reference evidence="1 2" key="1">
    <citation type="journal article" date="2019" name="Int. J. Syst. Evol. Microbiol.">
        <title>The Global Catalogue of Microorganisms (GCM) 10K type strain sequencing project: providing services to taxonomists for standard genome sequencing and annotation.</title>
        <authorList>
            <consortium name="The Broad Institute Genomics Platform"/>
            <consortium name="The Broad Institute Genome Sequencing Center for Infectious Disease"/>
            <person name="Wu L."/>
            <person name="Ma J."/>
        </authorList>
    </citation>
    <scope>NUCLEOTIDE SEQUENCE [LARGE SCALE GENOMIC DNA]</scope>
    <source>
        <strain evidence="1 2">JCM 16013</strain>
    </source>
</reference>
<dbReference type="EMBL" id="BAAAQM010000016">
    <property type="protein sequence ID" value="GAA1970553.1"/>
    <property type="molecule type" value="Genomic_DNA"/>
</dbReference>
<dbReference type="Proteomes" id="UP001499854">
    <property type="component" value="Unassembled WGS sequence"/>
</dbReference>
<accession>A0ABN2RL75</accession>
<name>A0ABN2RL75_9ACTN</name>
<organism evidence="1 2">
    <name type="scientific">Catenulispora subtropica</name>
    <dbReference type="NCBI Taxonomy" id="450798"/>
    <lineage>
        <taxon>Bacteria</taxon>
        <taxon>Bacillati</taxon>
        <taxon>Actinomycetota</taxon>
        <taxon>Actinomycetes</taxon>
        <taxon>Catenulisporales</taxon>
        <taxon>Catenulisporaceae</taxon>
        <taxon>Catenulispora</taxon>
    </lineage>
</organism>
<evidence type="ECO:0000313" key="1">
    <source>
        <dbReference type="EMBL" id="GAA1970553.1"/>
    </source>
</evidence>
<comment type="caution">
    <text evidence="1">The sequence shown here is derived from an EMBL/GenBank/DDBJ whole genome shotgun (WGS) entry which is preliminary data.</text>
</comment>
<sequence length="115" mass="12019">MPSSAPSTAHGAVTVTPAQNGTTIHVALGQQVIAEMFPYPAQPKSSDPAVLQPGISPMVIACRPPGTACVEPPMSFTAHEPGTAQITAHRDMCGEARRCVPPTDWTDFRVTIVVG</sequence>
<evidence type="ECO:0000313" key="2">
    <source>
        <dbReference type="Proteomes" id="UP001499854"/>
    </source>
</evidence>
<proteinExistence type="predicted"/>
<protein>
    <submittedName>
        <fullName evidence="1">Uncharacterized protein</fullName>
    </submittedName>
</protein>